<organism evidence="1 2">
    <name type="scientific">Paraburkholderia largidicola</name>
    <dbReference type="NCBI Taxonomy" id="3014751"/>
    <lineage>
        <taxon>Bacteria</taxon>
        <taxon>Pseudomonadati</taxon>
        <taxon>Pseudomonadota</taxon>
        <taxon>Betaproteobacteria</taxon>
        <taxon>Burkholderiales</taxon>
        <taxon>Burkholderiaceae</taxon>
        <taxon>Paraburkholderia</taxon>
    </lineage>
</organism>
<protein>
    <submittedName>
        <fullName evidence="1">Uncharacterized protein</fullName>
    </submittedName>
</protein>
<geneLocation type="plasmid" evidence="1 2">
    <name>PPGU16_p1</name>
</geneLocation>
<gene>
    <name evidence="1" type="ORF">PPGU16_71630</name>
</gene>
<dbReference type="EMBL" id="AP023176">
    <property type="protein sequence ID" value="BCF94096.1"/>
    <property type="molecule type" value="Genomic_DNA"/>
</dbReference>
<name>A0A7I8BZ66_9BURK</name>
<proteinExistence type="predicted"/>
<dbReference type="AlphaFoldDB" id="A0A7I8BZ66"/>
<evidence type="ECO:0000313" key="1">
    <source>
        <dbReference type="EMBL" id="BCF94096.1"/>
    </source>
</evidence>
<keyword evidence="1" id="KW-0614">Plasmid</keyword>
<evidence type="ECO:0000313" key="2">
    <source>
        <dbReference type="Proteomes" id="UP000510888"/>
    </source>
</evidence>
<sequence length="81" mass="8528">MRVISRAIGSGDMTVAATLLEKQGIDGSVAREIVGAGLHEVMKYASMTAFVAAIASHWLISPAETEPLGTKETQVIDSLID</sequence>
<keyword evidence="2" id="KW-1185">Reference proteome</keyword>
<dbReference type="Proteomes" id="UP000510888">
    <property type="component" value="Plasmid PPGU16_p1"/>
</dbReference>
<accession>A0A7I8BZ66</accession>
<dbReference type="KEGG" id="plad:PPGU16_71630"/>
<reference evidence="1 2" key="1">
    <citation type="journal article" date="2020" name="Genes (Basel)">
        <title>Genomic Comparison of Insect Gut Symbionts from Divergent Burkholderia Subclades.</title>
        <authorList>
            <person name="Takeshita K."/>
            <person name="Kikuchi Y."/>
        </authorList>
    </citation>
    <scope>NUCLEOTIDE SEQUENCE [LARGE SCALE GENOMIC DNA]</scope>
    <source>
        <strain evidence="1 2">PGU16</strain>
        <plasmid evidence="1 2">PPGU16_p1</plasmid>
    </source>
</reference>